<evidence type="ECO:0000256" key="9">
    <source>
        <dbReference type="SAM" id="MobiDB-lite"/>
    </source>
</evidence>
<proteinExistence type="predicted"/>
<protein>
    <recommendedName>
        <fullName evidence="1">non-specific serine/threonine protein kinase</fullName>
        <ecNumber evidence="1">2.7.11.1</ecNumber>
    </recommendedName>
</protein>
<organism evidence="11">
    <name type="scientific">Sesamum calycinum</name>
    <dbReference type="NCBI Taxonomy" id="2727403"/>
    <lineage>
        <taxon>Eukaryota</taxon>
        <taxon>Viridiplantae</taxon>
        <taxon>Streptophyta</taxon>
        <taxon>Embryophyta</taxon>
        <taxon>Tracheophyta</taxon>
        <taxon>Spermatophyta</taxon>
        <taxon>Magnoliopsida</taxon>
        <taxon>eudicotyledons</taxon>
        <taxon>Gunneridae</taxon>
        <taxon>Pentapetalae</taxon>
        <taxon>asterids</taxon>
        <taxon>lamiids</taxon>
        <taxon>Lamiales</taxon>
        <taxon>Pedaliaceae</taxon>
        <taxon>Sesamum</taxon>
    </lineage>
</organism>
<keyword evidence="4" id="KW-0547">Nucleotide-binding</keyword>
<evidence type="ECO:0000256" key="8">
    <source>
        <dbReference type="ARBA" id="ARBA00048679"/>
    </source>
</evidence>
<dbReference type="Pfam" id="PF00433">
    <property type="entry name" value="Pkinase_C"/>
    <property type="match status" value="1"/>
</dbReference>
<evidence type="ECO:0000256" key="1">
    <source>
        <dbReference type="ARBA" id="ARBA00012513"/>
    </source>
</evidence>
<keyword evidence="3" id="KW-0808">Transferase</keyword>
<evidence type="ECO:0000256" key="4">
    <source>
        <dbReference type="ARBA" id="ARBA00022741"/>
    </source>
</evidence>
<evidence type="ECO:0000256" key="7">
    <source>
        <dbReference type="ARBA" id="ARBA00047899"/>
    </source>
</evidence>
<evidence type="ECO:0000313" key="11">
    <source>
        <dbReference type="EMBL" id="KAL0373053.1"/>
    </source>
</evidence>
<comment type="catalytic activity">
    <reaction evidence="8">
        <text>L-seryl-[protein] + ATP = O-phospho-L-seryl-[protein] + ADP + H(+)</text>
        <dbReference type="Rhea" id="RHEA:17989"/>
        <dbReference type="Rhea" id="RHEA-COMP:9863"/>
        <dbReference type="Rhea" id="RHEA-COMP:11604"/>
        <dbReference type="ChEBI" id="CHEBI:15378"/>
        <dbReference type="ChEBI" id="CHEBI:29999"/>
        <dbReference type="ChEBI" id="CHEBI:30616"/>
        <dbReference type="ChEBI" id="CHEBI:83421"/>
        <dbReference type="ChEBI" id="CHEBI:456216"/>
        <dbReference type="EC" id="2.7.11.1"/>
    </reaction>
</comment>
<evidence type="ECO:0000256" key="2">
    <source>
        <dbReference type="ARBA" id="ARBA00022527"/>
    </source>
</evidence>
<keyword evidence="2" id="KW-0723">Serine/threonine-protein kinase</keyword>
<dbReference type="InterPro" id="IPR017892">
    <property type="entry name" value="Pkinase_C"/>
</dbReference>
<dbReference type="EC" id="2.7.11.1" evidence="1"/>
<dbReference type="GO" id="GO:0004674">
    <property type="term" value="F:protein serine/threonine kinase activity"/>
    <property type="evidence" value="ECO:0007669"/>
    <property type="project" value="UniProtKB-KW"/>
</dbReference>
<reference evidence="11" key="1">
    <citation type="submission" date="2020-06" db="EMBL/GenBank/DDBJ databases">
        <authorList>
            <person name="Li T."/>
            <person name="Hu X."/>
            <person name="Zhang T."/>
            <person name="Song X."/>
            <person name="Zhang H."/>
            <person name="Dai N."/>
            <person name="Sheng W."/>
            <person name="Hou X."/>
            <person name="Wei L."/>
        </authorList>
    </citation>
    <scope>NUCLEOTIDE SEQUENCE</scope>
    <source>
        <strain evidence="11">KEN8</strain>
        <tissue evidence="11">Leaf</tissue>
    </source>
</reference>
<keyword evidence="6" id="KW-0067">ATP-binding</keyword>
<dbReference type="InterPro" id="IPR000961">
    <property type="entry name" value="AGC-kinase_C"/>
</dbReference>
<evidence type="ECO:0000256" key="3">
    <source>
        <dbReference type="ARBA" id="ARBA00022679"/>
    </source>
</evidence>
<name>A0AAW2R008_9LAMI</name>
<gene>
    <name evidence="11" type="ORF">Scaly_0986900</name>
</gene>
<dbReference type="Gene3D" id="3.30.200.20">
    <property type="entry name" value="Phosphorylase Kinase, domain 1"/>
    <property type="match status" value="1"/>
</dbReference>
<evidence type="ECO:0000256" key="5">
    <source>
        <dbReference type="ARBA" id="ARBA00022777"/>
    </source>
</evidence>
<sequence length="291" mass="32376">MLKKELEVAQLVVLMLPEHRRHHGWVVELLAHAHVLVSRGAFRNAEEGAPYSKLQNYLKFPEEAKLSLEAKILSAHPWFKGIEWNKLYQMKAAFIPEVNDELDTQNFEKFAETDNQVPSATKSGPWRKMLPSKDANFMGYTYLCPPQGDPLALPSFVQCICIYLTNEIHISNPCAIYWFPTTPCLNLLLLLHTVLLFLSARCASVGGYSVVVLLSGGSSRLLRTASHTVPLLPHCGRRLLRPGHGRGQVVRPPTRDVFGAPKASTQPVVPPPAPSSTSLYARTYVSGDNIQ</sequence>
<feature type="region of interest" description="Disordered" evidence="9">
    <location>
        <begin position="242"/>
        <end position="275"/>
    </location>
</feature>
<feature type="domain" description="AGC-kinase C-terminal" evidence="10">
    <location>
        <begin position="80"/>
        <end position="152"/>
    </location>
</feature>
<dbReference type="InterPro" id="IPR050839">
    <property type="entry name" value="Rho-assoc_Ser/Thr_Kinase"/>
</dbReference>
<comment type="caution">
    <text evidence="11">The sequence shown here is derived from an EMBL/GenBank/DDBJ whole genome shotgun (WGS) entry which is preliminary data.</text>
</comment>
<comment type="catalytic activity">
    <reaction evidence="7">
        <text>L-threonyl-[protein] + ATP = O-phospho-L-threonyl-[protein] + ADP + H(+)</text>
        <dbReference type="Rhea" id="RHEA:46608"/>
        <dbReference type="Rhea" id="RHEA-COMP:11060"/>
        <dbReference type="Rhea" id="RHEA-COMP:11605"/>
        <dbReference type="ChEBI" id="CHEBI:15378"/>
        <dbReference type="ChEBI" id="CHEBI:30013"/>
        <dbReference type="ChEBI" id="CHEBI:30616"/>
        <dbReference type="ChEBI" id="CHEBI:61977"/>
        <dbReference type="ChEBI" id="CHEBI:456216"/>
        <dbReference type="EC" id="2.7.11.1"/>
    </reaction>
</comment>
<keyword evidence="5" id="KW-0418">Kinase</keyword>
<evidence type="ECO:0000256" key="6">
    <source>
        <dbReference type="ARBA" id="ARBA00022840"/>
    </source>
</evidence>
<dbReference type="GO" id="GO:0005524">
    <property type="term" value="F:ATP binding"/>
    <property type="evidence" value="ECO:0007669"/>
    <property type="project" value="UniProtKB-KW"/>
</dbReference>
<dbReference type="SMART" id="SM00133">
    <property type="entry name" value="S_TK_X"/>
    <property type="match status" value="1"/>
</dbReference>
<evidence type="ECO:0000259" key="10">
    <source>
        <dbReference type="PROSITE" id="PS51285"/>
    </source>
</evidence>
<dbReference type="PROSITE" id="PS51285">
    <property type="entry name" value="AGC_KINASE_CTER"/>
    <property type="match status" value="1"/>
</dbReference>
<reference evidence="11" key="2">
    <citation type="journal article" date="2024" name="Plant">
        <title>Genomic evolution and insights into agronomic trait innovations of Sesamum species.</title>
        <authorList>
            <person name="Miao H."/>
            <person name="Wang L."/>
            <person name="Qu L."/>
            <person name="Liu H."/>
            <person name="Sun Y."/>
            <person name="Le M."/>
            <person name="Wang Q."/>
            <person name="Wei S."/>
            <person name="Zheng Y."/>
            <person name="Lin W."/>
            <person name="Duan Y."/>
            <person name="Cao H."/>
            <person name="Xiong S."/>
            <person name="Wang X."/>
            <person name="Wei L."/>
            <person name="Li C."/>
            <person name="Ma Q."/>
            <person name="Ju M."/>
            <person name="Zhao R."/>
            <person name="Li G."/>
            <person name="Mu C."/>
            <person name="Tian Q."/>
            <person name="Mei H."/>
            <person name="Zhang T."/>
            <person name="Gao T."/>
            <person name="Zhang H."/>
        </authorList>
    </citation>
    <scope>NUCLEOTIDE SEQUENCE</scope>
    <source>
        <tissue evidence="11">Leaf</tissue>
    </source>
</reference>
<dbReference type="Gene3D" id="1.10.510.10">
    <property type="entry name" value="Transferase(Phosphotransferase) domain 1"/>
    <property type="match status" value="1"/>
</dbReference>
<dbReference type="AlphaFoldDB" id="A0AAW2R008"/>
<dbReference type="EMBL" id="JACGWM010000005">
    <property type="protein sequence ID" value="KAL0373053.1"/>
    <property type="molecule type" value="Genomic_DNA"/>
</dbReference>
<dbReference type="PANTHER" id="PTHR22988">
    <property type="entry name" value="MYOTONIC DYSTROPHY S/T KINASE-RELATED"/>
    <property type="match status" value="1"/>
</dbReference>
<accession>A0AAW2R008</accession>